<dbReference type="Pfam" id="PF17680">
    <property type="entry name" value="FlgO"/>
    <property type="match status" value="1"/>
</dbReference>
<keyword evidence="3" id="KW-1185">Reference proteome</keyword>
<evidence type="ECO:0000313" key="2">
    <source>
        <dbReference type="EMBL" id="RBQ28594.1"/>
    </source>
</evidence>
<dbReference type="InterPro" id="IPR041215">
    <property type="entry name" value="FlgO_dom"/>
</dbReference>
<dbReference type="InterPro" id="IPR014549">
    <property type="entry name" value="FlgO"/>
</dbReference>
<protein>
    <recommendedName>
        <fullName evidence="1">FlgO domain-containing protein</fullName>
    </recommendedName>
</protein>
<dbReference type="PIRSF" id="PIRSF028688">
    <property type="entry name" value="UCP_imp_028688"/>
    <property type="match status" value="1"/>
</dbReference>
<dbReference type="AlphaFoldDB" id="A0A366MSL5"/>
<feature type="domain" description="FlgO" evidence="1">
    <location>
        <begin position="65"/>
        <end position="190"/>
    </location>
</feature>
<organism evidence="2 3">
    <name type="scientific">Aliarcobacter vitoriensis</name>
    <dbReference type="NCBI Taxonomy" id="2011099"/>
    <lineage>
        <taxon>Bacteria</taxon>
        <taxon>Pseudomonadati</taxon>
        <taxon>Campylobacterota</taxon>
        <taxon>Epsilonproteobacteria</taxon>
        <taxon>Campylobacterales</taxon>
        <taxon>Arcobacteraceae</taxon>
        <taxon>Aliarcobacter</taxon>
    </lineage>
</organism>
<proteinExistence type="predicted"/>
<dbReference type="OrthoDB" id="5343176at2"/>
<dbReference type="PROSITE" id="PS51257">
    <property type="entry name" value="PROKAR_LIPOPROTEIN"/>
    <property type="match status" value="1"/>
</dbReference>
<comment type="caution">
    <text evidence="2">The sequence shown here is derived from an EMBL/GenBank/DDBJ whole genome shotgun (WGS) entry which is preliminary data.</text>
</comment>
<reference evidence="2 3" key="1">
    <citation type="submission" date="2017-10" db="EMBL/GenBank/DDBJ databases">
        <title>Genomics of the genus Arcobacter.</title>
        <authorList>
            <person name="Perez-Cataluna A."/>
            <person name="Figueras M.J."/>
        </authorList>
    </citation>
    <scope>NUCLEOTIDE SEQUENCE [LARGE SCALE GENOMIC DNA]</scope>
    <source>
        <strain evidence="2 3">CECT 9230</strain>
    </source>
</reference>
<dbReference type="RefSeq" id="WP_113894849.1">
    <property type="nucleotide sequence ID" value="NZ_CP182882.1"/>
</dbReference>
<evidence type="ECO:0000313" key="3">
    <source>
        <dbReference type="Proteomes" id="UP000252669"/>
    </source>
</evidence>
<sequence>MSKGFIKLAILTTISLGVLSGCYYKDKEVQTEHDKVSRMSDGMSVANMKEERVTVQNSLEATISSLATQMMINKKLDTTKPVIVTSFVRLDQFKTTSEFGRVVGESLIDELSNRGFNLIEFRGQMAISINEKGEYFLSRKPHEIKKEVPSTYVVVGTYSRQQGRVILNARVIDNITGKVITSARSTYKHNLAHDCMMFGDCPPMRTIKIIKEK</sequence>
<accession>A0A366MSL5</accession>
<dbReference type="EMBL" id="PDKB01000014">
    <property type="protein sequence ID" value="RBQ28594.1"/>
    <property type="molecule type" value="Genomic_DNA"/>
</dbReference>
<evidence type="ECO:0000259" key="1">
    <source>
        <dbReference type="Pfam" id="PF17680"/>
    </source>
</evidence>
<name>A0A366MSL5_9BACT</name>
<gene>
    <name evidence="2" type="ORF">CRU91_08785</name>
</gene>
<dbReference type="Proteomes" id="UP000252669">
    <property type="component" value="Unassembled WGS sequence"/>
</dbReference>